<evidence type="ECO:0000256" key="3">
    <source>
        <dbReference type="SAM" id="MobiDB-lite"/>
    </source>
</evidence>
<dbReference type="InterPro" id="IPR036864">
    <property type="entry name" value="Zn2-C6_fun-type_DNA-bd_sf"/>
</dbReference>
<dbReference type="InterPro" id="IPR001138">
    <property type="entry name" value="Zn2Cys6_DnaBD"/>
</dbReference>
<comment type="caution">
    <text evidence="5">The sequence shown here is derived from an EMBL/GenBank/DDBJ whole genome shotgun (WGS) entry which is preliminary data.</text>
</comment>
<feature type="domain" description="Zn(2)-C6 fungal-type" evidence="4">
    <location>
        <begin position="42"/>
        <end position="72"/>
    </location>
</feature>
<reference evidence="5 6" key="1">
    <citation type="journal article" date="2018" name="PLoS Pathog.">
        <title>Evolution of structural diversity of trichothecenes, a family of toxins produced by plant pathogenic and entomopathogenic fungi.</title>
        <authorList>
            <person name="Proctor R.H."/>
            <person name="McCormick S.P."/>
            <person name="Kim H.S."/>
            <person name="Cardoza R.E."/>
            <person name="Stanley A.M."/>
            <person name="Lindo L."/>
            <person name="Kelly A."/>
            <person name="Brown D.W."/>
            <person name="Lee T."/>
            <person name="Vaughan M.M."/>
            <person name="Alexander N.J."/>
            <person name="Busman M."/>
            <person name="Gutierrez S."/>
        </authorList>
    </citation>
    <scope>NUCLEOTIDE SEQUENCE [LARGE SCALE GENOMIC DNA]</scope>
    <source>
        <strain evidence="5 6">NRRL 13405</strain>
    </source>
</reference>
<evidence type="ECO:0000259" key="4">
    <source>
        <dbReference type="PROSITE" id="PS50048"/>
    </source>
</evidence>
<evidence type="ECO:0000313" key="6">
    <source>
        <dbReference type="Proteomes" id="UP000265631"/>
    </source>
</evidence>
<dbReference type="GO" id="GO:0008270">
    <property type="term" value="F:zinc ion binding"/>
    <property type="evidence" value="ECO:0007669"/>
    <property type="project" value="UniProtKB-UniRule"/>
</dbReference>
<comment type="pathway">
    <text evidence="2">Carbohydrate degradation; glycolysis; D-glyceraldehyde 3-phosphate and glycerone phosphate from D-glucose: step 4/4.</text>
</comment>
<dbReference type="EMBL" id="PXXK01000130">
    <property type="protein sequence ID" value="RFN50648.1"/>
    <property type="molecule type" value="Genomic_DNA"/>
</dbReference>
<dbReference type="InterPro" id="IPR050246">
    <property type="entry name" value="Class_II_FBP_aldolase"/>
</dbReference>
<dbReference type="InterPro" id="IPR013785">
    <property type="entry name" value="Aldolase_TIM"/>
</dbReference>
<dbReference type="SMART" id="SM00066">
    <property type="entry name" value="GAL4"/>
    <property type="match status" value="1"/>
</dbReference>
<dbReference type="Pfam" id="PF00172">
    <property type="entry name" value="Zn_clus"/>
    <property type="match status" value="1"/>
</dbReference>
<accession>A0A395MRP9</accession>
<dbReference type="Gene3D" id="4.10.240.10">
    <property type="entry name" value="Zn(2)-C6 fungal-type DNA-binding domain"/>
    <property type="match status" value="1"/>
</dbReference>
<dbReference type="Proteomes" id="UP000265631">
    <property type="component" value="Unassembled WGS sequence"/>
</dbReference>
<dbReference type="PANTHER" id="PTHR30304:SF0">
    <property type="entry name" value="D-TAGATOSE-1,6-BISPHOSPHATE ALDOLASE SUBUNIT GATY-RELATED"/>
    <property type="match status" value="1"/>
</dbReference>
<keyword evidence="2" id="KW-0456">Lyase</keyword>
<evidence type="ECO:0000313" key="5">
    <source>
        <dbReference type="EMBL" id="RFN50648.1"/>
    </source>
</evidence>
<dbReference type="Gene3D" id="3.20.20.70">
    <property type="entry name" value="Aldolase class I"/>
    <property type="match status" value="1"/>
</dbReference>
<dbReference type="EC" id="4.1.2.13" evidence="2"/>
<dbReference type="STRING" id="2594813.A0A395MRP9"/>
<dbReference type="PROSITE" id="PS50048">
    <property type="entry name" value="ZN2_CY6_FUNGAL_2"/>
    <property type="match status" value="1"/>
</dbReference>
<keyword evidence="2" id="KW-0862">Zinc</keyword>
<name>A0A395MRP9_9HYPO</name>
<gene>
    <name evidence="5" type="ORF">FIE12Z_5093</name>
</gene>
<evidence type="ECO:0000256" key="2">
    <source>
        <dbReference type="RuleBase" id="RU366023"/>
    </source>
</evidence>
<comment type="catalytic activity">
    <reaction evidence="2">
        <text>beta-D-fructose 1,6-bisphosphate = D-glyceraldehyde 3-phosphate + dihydroxyacetone phosphate</text>
        <dbReference type="Rhea" id="RHEA:14729"/>
        <dbReference type="ChEBI" id="CHEBI:32966"/>
        <dbReference type="ChEBI" id="CHEBI:57642"/>
        <dbReference type="ChEBI" id="CHEBI:59776"/>
        <dbReference type="EC" id="4.1.2.13"/>
    </reaction>
</comment>
<dbReference type="CDD" id="cd00067">
    <property type="entry name" value="GAL4"/>
    <property type="match status" value="1"/>
</dbReference>
<dbReference type="UniPathway" id="UPA00109">
    <property type="reaction ID" value="UER00183"/>
</dbReference>
<dbReference type="Pfam" id="PF01116">
    <property type="entry name" value="F_bP_aldolase"/>
    <property type="match status" value="1"/>
</dbReference>
<keyword evidence="2" id="KW-0479">Metal-binding</keyword>
<comment type="cofactor">
    <cofactor evidence="2">
        <name>Zn(2+)</name>
        <dbReference type="ChEBI" id="CHEBI:29105"/>
    </cofactor>
    <text evidence="2">Binds 2 Zn(2+) ions per subunit. One is catalytic and the other provides a structural contribution.</text>
</comment>
<evidence type="ECO:0000256" key="1">
    <source>
        <dbReference type="ARBA" id="ARBA00023242"/>
    </source>
</evidence>
<dbReference type="GO" id="GO:0004332">
    <property type="term" value="F:fructose-bisphosphate aldolase activity"/>
    <property type="evidence" value="ECO:0007669"/>
    <property type="project" value="UniProtKB-EC"/>
</dbReference>
<proteinExistence type="inferred from homology"/>
<feature type="compositionally biased region" description="Pro residues" evidence="3">
    <location>
        <begin position="13"/>
        <end position="27"/>
    </location>
</feature>
<dbReference type="SUPFAM" id="SSF51569">
    <property type="entry name" value="Aldolase"/>
    <property type="match status" value="1"/>
</dbReference>
<keyword evidence="2" id="KW-0324">Glycolysis</keyword>
<keyword evidence="1" id="KW-0539">Nucleus</keyword>
<protein>
    <recommendedName>
        <fullName evidence="2">Fructose-bisphosphate aldolase</fullName>
        <shortName evidence="2">FBP aldolase</shortName>
        <ecNumber evidence="2">4.1.2.13</ecNumber>
    </recommendedName>
</protein>
<comment type="similarity">
    <text evidence="2">Belongs to the class II fructose-bisphosphate aldolase family.</text>
</comment>
<dbReference type="GO" id="GO:0000981">
    <property type="term" value="F:DNA-binding transcription factor activity, RNA polymerase II-specific"/>
    <property type="evidence" value="ECO:0007669"/>
    <property type="project" value="InterPro"/>
</dbReference>
<feature type="region of interest" description="Disordered" evidence="3">
    <location>
        <begin position="1"/>
        <end position="31"/>
    </location>
</feature>
<dbReference type="AlphaFoldDB" id="A0A395MRP9"/>
<dbReference type="GO" id="GO:0006096">
    <property type="term" value="P:glycolytic process"/>
    <property type="evidence" value="ECO:0007669"/>
    <property type="project" value="UniProtKB-UniPathway"/>
</dbReference>
<dbReference type="SUPFAM" id="SSF57701">
    <property type="entry name" value="Zn2/Cys6 DNA-binding domain"/>
    <property type="match status" value="1"/>
</dbReference>
<dbReference type="PANTHER" id="PTHR30304">
    <property type="entry name" value="D-TAGATOSE-1,6-BISPHOSPHATE ALDOLASE"/>
    <property type="match status" value="1"/>
</dbReference>
<comment type="function">
    <text evidence="2">Catalyzes the aldol condensation of dihydroxyacetone phosphate (DHAP or glycerone-phosphate) with glyceraldehyde 3-phosphate (G3P) to form fructose 1,6-bisphosphate (FBP) in gluconeogenesis and the reverse reaction in glycolysis.</text>
</comment>
<keyword evidence="6" id="KW-1185">Reference proteome</keyword>
<dbReference type="InterPro" id="IPR000771">
    <property type="entry name" value="FBA_II"/>
</dbReference>
<dbReference type="PROSITE" id="PS00463">
    <property type="entry name" value="ZN2_CY6_FUNGAL_1"/>
    <property type="match status" value="1"/>
</dbReference>
<sequence length="412" mass="45541">MSSSDSSCNRPLLPAPPAQHPIPPPPRRAILPRQPRIGVSVACDSCRKRKVRCNGSRPRCAGCLQSNVACTYAIPIKDQELRRRVRHLETEQEPNRKIIELLQSRSQEEAGLILRLLREGVSIHGILRQVEHGDMLTLSILRDAEEGNYGVLAAICYNIEHLTAMVRAAESKRSPLILLLFPSTLKQLPTLAWAASAAIESATVPLALHLDHAQDPVQIEEVACTLPFDSIMVDMSHHEHEENLARTKDLTKWCHDNEKAVEAECGRINGGEDGIADTGDLEALLTTPEEVEDFLKADIDILAPSVGNIHGDYGPKGPDIDFNRLSAISKQIKGRAQLALHGTNDFTPGIMRDCIAAGAVKLNVNKLLLQVWHVHQRENAHLPLMQRTDEGIEVLQAEVERWMDICRSSGKA</sequence>
<organism evidence="5 6">
    <name type="scientific">Fusarium flagelliforme</name>
    <dbReference type="NCBI Taxonomy" id="2675880"/>
    <lineage>
        <taxon>Eukaryota</taxon>
        <taxon>Fungi</taxon>
        <taxon>Dikarya</taxon>
        <taxon>Ascomycota</taxon>
        <taxon>Pezizomycotina</taxon>
        <taxon>Sordariomycetes</taxon>
        <taxon>Hypocreomycetidae</taxon>
        <taxon>Hypocreales</taxon>
        <taxon>Nectriaceae</taxon>
        <taxon>Fusarium</taxon>
        <taxon>Fusarium incarnatum-equiseti species complex</taxon>
    </lineage>
</organism>